<dbReference type="InterPro" id="IPR003593">
    <property type="entry name" value="AAA+_ATPase"/>
</dbReference>
<dbReference type="AlphaFoldDB" id="A0A5E4ZSI9"/>
<reference evidence="2 3" key="1">
    <citation type="submission" date="2019-08" db="EMBL/GenBank/DDBJ databases">
        <authorList>
            <person name="Peeters C."/>
        </authorList>
    </citation>
    <scope>NUCLEOTIDE SEQUENCE [LARGE SCALE GENOMIC DNA]</scope>
    <source>
        <strain evidence="2 3">LMG 31118</strain>
    </source>
</reference>
<dbReference type="InterPro" id="IPR052026">
    <property type="entry name" value="ExeA_AAA_ATPase_DNA-bind"/>
</dbReference>
<dbReference type="InterPro" id="IPR027417">
    <property type="entry name" value="P-loop_NTPase"/>
</dbReference>
<dbReference type="Proteomes" id="UP000414136">
    <property type="component" value="Unassembled WGS sequence"/>
</dbReference>
<accession>A0A5E4ZSI9</accession>
<name>A0A5E4ZSI9_9BURK</name>
<gene>
    <name evidence="2" type="ORF">PCA31118_01156</name>
</gene>
<evidence type="ECO:0000313" key="2">
    <source>
        <dbReference type="EMBL" id="VVE63215.1"/>
    </source>
</evidence>
<dbReference type="Pfam" id="PF05621">
    <property type="entry name" value="TniB"/>
    <property type="match status" value="1"/>
</dbReference>
<evidence type="ECO:0000259" key="1">
    <source>
        <dbReference type="SMART" id="SM00382"/>
    </source>
</evidence>
<dbReference type="OrthoDB" id="8581376at2"/>
<dbReference type="SUPFAM" id="SSF52540">
    <property type="entry name" value="P-loop containing nucleoside triphosphate hydrolases"/>
    <property type="match status" value="1"/>
</dbReference>
<organism evidence="2 3">
    <name type="scientific">Pandoraea captiosa</name>
    <dbReference type="NCBI Taxonomy" id="2508302"/>
    <lineage>
        <taxon>Bacteria</taxon>
        <taxon>Pseudomonadati</taxon>
        <taxon>Pseudomonadota</taxon>
        <taxon>Betaproteobacteria</taxon>
        <taxon>Burkholderiales</taxon>
        <taxon>Burkholderiaceae</taxon>
        <taxon>Pandoraea</taxon>
    </lineage>
</organism>
<evidence type="ECO:0000313" key="3">
    <source>
        <dbReference type="Proteomes" id="UP000414136"/>
    </source>
</evidence>
<protein>
    <submittedName>
        <fullName evidence="2">ATPase AAA</fullName>
    </submittedName>
</protein>
<sequence length="345" mass="38226">MKPIDLIHMIAPRAGSEHEVLHGFRLISDPIQHRRFNTGLYKMAELHHARQVKGSGGGVLITGPAGAGKTVLVSSYASRFQRESTLGSTKIPVLVVTVPSSPTAKSLGEAILIALGYPKAYRGSGPQKTVLIHELFERCGVELLILDEFHHLFYAPTITHFRDVTDWLKNLISLTNIAVVACGLPEAQSVVDANEQLARRFSARFALSPFDGATTEDFTEFRGILKLLQEYLPVPFETPIYEANMARRMLIASHGLMDYVRKILEGAISVAANLGLKEVDLDVLAAGFRDRVWREVPDRLNPFHPESYLRSLDRSGEVFYLHTRHDPVGSALARRISLNAVNVAK</sequence>
<dbReference type="EMBL" id="CABPSQ010000002">
    <property type="protein sequence ID" value="VVE63215.1"/>
    <property type="molecule type" value="Genomic_DNA"/>
</dbReference>
<dbReference type="PANTHER" id="PTHR35894:SF1">
    <property type="entry name" value="PHOSPHORIBULOKINASE _ URIDINE KINASE FAMILY"/>
    <property type="match status" value="1"/>
</dbReference>
<dbReference type="SMART" id="SM00382">
    <property type="entry name" value="AAA"/>
    <property type="match status" value="1"/>
</dbReference>
<dbReference type="Gene3D" id="3.40.50.300">
    <property type="entry name" value="P-loop containing nucleotide triphosphate hydrolases"/>
    <property type="match status" value="1"/>
</dbReference>
<proteinExistence type="predicted"/>
<dbReference type="RefSeq" id="WP_150623926.1">
    <property type="nucleotide sequence ID" value="NZ_CABPSQ010000002.1"/>
</dbReference>
<dbReference type="InterPro" id="IPR008868">
    <property type="entry name" value="TniB"/>
</dbReference>
<feature type="domain" description="AAA+ ATPase" evidence="1">
    <location>
        <begin position="55"/>
        <end position="211"/>
    </location>
</feature>
<keyword evidence="3" id="KW-1185">Reference proteome</keyword>
<dbReference type="PANTHER" id="PTHR35894">
    <property type="entry name" value="GENERAL SECRETION PATHWAY PROTEIN A-RELATED"/>
    <property type="match status" value="1"/>
</dbReference>